<proteinExistence type="inferred from homology"/>
<dbReference type="Pfam" id="PF05182">
    <property type="entry name" value="Fip1"/>
    <property type="match status" value="1"/>
</dbReference>
<dbReference type="Gene3D" id="2.30.33.40">
    <property type="entry name" value="GroES chaperonin"/>
    <property type="match status" value="1"/>
</dbReference>
<comment type="function">
    <text evidence="7">Eukaryotic CPN10 homolog which is essential for mitochondrial protein biogenesis, together with CPN60. Binds to CPN60 in the presence of Mg-ATP and suppresses the ATPase activity of the latter.</text>
</comment>
<evidence type="ECO:0000256" key="2">
    <source>
        <dbReference type="ARBA" id="ARBA00006975"/>
    </source>
</evidence>
<dbReference type="SUPFAM" id="SSF50129">
    <property type="entry name" value="GroES-like"/>
    <property type="match status" value="1"/>
</dbReference>
<dbReference type="GO" id="GO:0051087">
    <property type="term" value="F:protein-folding chaperone binding"/>
    <property type="evidence" value="ECO:0007669"/>
    <property type="project" value="TreeGrafter"/>
</dbReference>
<dbReference type="GO" id="GO:0046872">
    <property type="term" value="F:metal ion binding"/>
    <property type="evidence" value="ECO:0007669"/>
    <property type="project" value="TreeGrafter"/>
</dbReference>
<evidence type="ECO:0000313" key="11">
    <source>
        <dbReference type="EMBL" id="PLN83914.1"/>
    </source>
</evidence>
<dbReference type="InterPro" id="IPR018369">
    <property type="entry name" value="Chaprnonin_Cpn10_CS"/>
</dbReference>
<evidence type="ECO:0000256" key="5">
    <source>
        <dbReference type="ARBA" id="ARBA00023186"/>
    </source>
</evidence>
<feature type="region of interest" description="Disordered" evidence="9">
    <location>
        <begin position="220"/>
        <end position="254"/>
    </location>
</feature>
<name>A0A2J5I268_9EURO</name>
<dbReference type="PRINTS" id="PR00297">
    <property type="entry name" value="CHAPERONIN10"/>
</dbReference>
<dbReference type="InterPro" id="IPR007854">
    <property type="entry name" value="Fip1_dom"/>
</dbReference>
<organism evidence="11 12">
    <name type="scientific">Aspergillus taichungensis</name>
    <dbReference type="NCBI Taxonomy" id="482145"/>
    <lineage>
        <taxon>Eukaryota</taxon>
        <taxon>Fungi</taxon>
        <taxon>Dikarya</taxon>
        <taxon>Ascomycota</taxon>
        <taxon>Pezizomycotina</taxon>
        <taxon>Eurotiomycetes</taxon>
        <taxon>Eurotiomycetidae</taxon>
        <taxon>Eurotiales</taxon>
        <taxon>Aspergillaceae</taxon>
        <taxon>Aspergillus</taxon>
        <taxon>Aspergillus subgen. Circumdati</taxon>
    </lineage>
</organism>
<dbReference type="GO" id="GO:0005759">
    <property type="term" value="C:mitochondrial matrix"/>
    <property type="evidence" value="ECO:0007669"/>
    <property type="project" value="TreeGrafter"/>
</dbReference>
<evidence type="ECO:0000256" key="8">
    <source>
        <dbReference type="RuleBase" id="RU003479"/>
    </source>
</evidence>
<dbReference type="CDD" id="cd00320">
    <property type="entry name" value="cpn10"/>
    <property type="match status" value="1"/>
</dbReference>
<evidence type="ECO:0000256" key="3">
    <source>
        <dbReference type="ARBA" id="ARBA00007459"/>
    </source>
</evidence>
<dbReference type="EMBL" id="KZ559515">
    <property type="protein sequence ID" value="PLN83914.1"/>
    <property type="molecule type" value="Genomic_DNA"/>
</dbReference>
<dbReference type="AlphaFoldDB" id="A0A2J5I268"/>
<evidence type="ECO:0000256" key="6">
    <source>
        <dbReference type="ARBA" id="ARBA00023242"/>
    </source>
</evidence>
<dbReference type="GO" id="GO:0005634">
    <property type="term" value="C:nucleus"/>
    <property type="evidence" value="ECO:0007669"/>
    <property type="project" value="UniProtKB-SubCell"/>
</dbReference>
<evidence type="ECO:0000256" key="7">
    <source>
        <dbReference type="ARBA" id="ARBA00056825"/>
    </source>
</evidence>
<dbReference type="PANTHER" id="PTHR10772">
    <property type="entry name" value="10 KDA HEAT SHOCK PROTEIN"/>
    <property type="match status" value="1"/>
</dbReference>
<dbReference type="SMART" id="SM00883">
    <property type="entry name" value="Cpn10"/>
    <property type="match status" value="1"/>
</dbReference>
<feature type="compositionally biased region" description="Acidic residues" evidence="9">
    <location>
        <begin position="36"/>
        <end position="50"/>
    </location>
</feature>
<sequence>MDEDEDDFYDPADTVPVTQSQNTGQNAATDAQANEGSEEEIEVEEDDDDFNIITEAPPDAPPVEVSHPRHASLRESQRPSVDSTPIPKQATPSVTTPKVDSATPAPAQARTPAVAQKPGSAVAQKPGSAYPPVHASTIDVHANPVHPSTGKPILLTDMDTDFPEDDKPWRRPGSDISDYFNYGFDEFTWASYVLKQQDLRKEVGDQRKQLDDMQSFLTMGLPPMPGGPPPGPGGPGPGSGPPPMPGMPGMPDMPPDMMQGMLTGMMAQGMDPASMDPMTFMQQAQAMMGGQGGGGGGQPGQPGFGGPGGGQPPMGFGGGGGFISISDNIPINQKCNSFLRNVKNLAPLLDRVLVQRVKPETKTASGIFLPESSVKEQNEAKVLAVGPGALKADGQRLPMGVAVGDHVLIPQFGGSSIKVGEEEYTLFRDSEILAKLKE</sequence>
<feature type="domain" description="Pre-mRNA polyadenylation factor Fip1" evidence="10">
    <location>
        <begin position="158"/>
        <end position="200"/>
    </location>
</feature>
<feature type="compositionally biased region" description="Acidic residues" evidence="9">
    <location>
        <begin position="1"/>
        <end position="10"/>
    </location>
</feature>
<keyword evidence="12" id="KW-1185">Reference proteome</keyword>
<evidence type="ECO:0000256" key="4">
    <source>
        <dbReference type="ARBA" id="ARBA00022664"/>
    </source>
</evidence>
<feature type="compositionally biased region" description="Low complexity" evidence="9">
    <location>
        <begin position="102"/>
        <end position="116"/>
    </location>
</feature>
<comment type="similarity">
    <text evidence="3">Belongs to the FIP1 family.</text>
</comment>
<dbReference type="GO" id="GO:0051082">
    <property type="term" value="F:unfolded protein binding"/>
    <property type="evidence" value="ECO:0007669"/>
    <property type="project" value="TreeGrafter"/>
</dbReference>
<dbReference type="InterPro" id="IPR011032">
    <property type="entry name" value="GroES-like_sf"/>
</dbReference>
<feature type="compositionally biased region" description="Pro residues" evidence="9">
    <location>
        <begin position="222"/>
        <end position="254"/>
    </location>
</feature>
<feature type="compositionally biased region" description="Polar residues" evidence="9">
    <location>
        <begin position="16"/>
        <end position="34"/>
    </location>
</feature>
<feature type="region of interest" description="Disordered" evidence="9">
    <location>
        <begin position="289"/>
        <end position="316"/>
    </location>
</feature>
<accession>A0A2J5I268</accession>
<reference evidence="12" key="1">
    <citation type="submission" date="2017-12" db="EMBL/GenBank/DDBJ databases">
        <authorList>
            <consortium name="DOE Joint Genome Institute"/>
            <person name="Mondo S.J."/>
            <person name="Kjaerbolling I."/>
            <person name="Vesth T.C."/>
            <person name="Frisvad J.C."/>
            <person name="Nybo J.L."/>
            <person name="Theobald S."/>
            <person name="Kuo A."/>
            <person name="Bowyer P."/>
            <person name="Matsuda Y."/>
            <person name="Lyhne E.K."/>
            <person name="Kogle M.E."/>
            <person name="Clum A."/>
            <person name="Lipzen A."/>
            <person name="Salamov A."/>
            <person name="Ngan C.Y."/>
            <person name="Daum C."/>
            <person name="Chiniquy J."/>
            <person name="Barry K."/>
            <person name="LaButti K."/>
            <person name="Haridas S."/>
            <person name="Simmons B.A."/>
            <person name="Magnuson J.K."/>
            <person name="Mortensen U.H."/>
            <person name="Larsen T.O."/>
            <person name="Grigoriev I.V."/>
            <person name="Baker S.E."/>
            <person name="Andersen M.R."/>
            <person name="Nordberg H.P."/>
            <person name="Cantor M.N."/>
            <person name="Hua S.X."/>
        </authorList>
    </citation>
    <scope>NUCLEOTIDE SEQUENCE [LARGE SCALE GENOMIC DNA]</scope>
    <source>
        <strain evidence="12">IBT 19404</strain>
    </source>
</reference>
<dbReference type="PROSITE" id="PS00681">
    <property type="entry name" value="CHAPERONINS_CPN10"/>
    <property type="match status" value="1"/>
</dbReference>
<dbReference type="FunFam" id="2.30.33.40:FF:000002">
    <property type="entry name" value="10 kDa chaperonin, mitochondrial"/>
    <property type="match status" value="1"/>
</dbReference>
<gene>
    <name evidence="11" type="ORF">BDW42DRAFT_191905</name>
</gene>
<keyword evidence="6" id="KW-0539">Nucleus</keyword>
<dbReference type="OrthoDB" id="184876at2759"/>
<evidence type="ECO:0000256" key="9">
    <source>
        <dbReference type="SAM" id="MobiDB-lite"/>
    </source>
</evidence>
<keyword evidence="4" id="KW-0507">mRNA processing</keyword>
<evidence type="ECO:0000313" key="12">
    <source>
        <dbReference type="Proteomes" id="UP000235023"/>
    </source>
</evidence>
<dbReference type="InterPro" id="IPR020818">
    <property type="entry name" value="Chaperonin_GroES"/>
</dbReference>
<dbReference type="GO" id="GO:0006397">
    <property type="term" value="P:mRNA processing"/>
    <property type="evidence" value="ECO:0007669"/>
    <property type="project" value="UniProtKB-KW"/>
</dbReference>
<protein>
    <recommendedName>
        <fullName evidence="10">Pre-mRNA polyadenylation factor Fip1 domain-containing protein</fullName>
    </recommendedName>
</protein>
<comment type="subcellular location">
    <subcellularLocation>
        <location evidence="1">Nucleus</location>
    </subcellularLocation>
</comment>
<dbReference type="HAMAP" id="MF_00580">
    <property type="entry name" value="CH10"/>
    <property type="match status" value="1"/>
</dbReference>
<dbReference type="GO" id="GO:0044183">
    <property type="term" value="F:protein folding chaperone"/>
    <property type="evidence" value="ECO:0007669"/>
    <property type="project" value="InterPro"/>
</dbReference>
<dbReference type="InterPro" id="IPR037124">
    <property type="entry name" value="Chaperonin_GroES_sf"/>
</dbReference>
<dbReference type="Proteomes" id="UP000235023">
    <property type="component" value="Unassembled WGS sequence"/>
</dbReference>
<dbReference type="Pfam" id="PF00166">
    <property type="entry name" value="Cpn10"/>
    <property type="match status" value="1"/>
</dbReference>
<evidence type="ECO:0000256" key="1">
    <source>
        <dbReference type="ARBA" id="ARBA00004123"/>
    </source>
</evidence>
<comment type="similarity">
    <text evidence="2 8">Belongs to the GroES chaperonin family.</text>
</comment>
<dbReference type="PANTHER" id="PTHR10772:SF0">
    <property type="entry name" value="10 KDA HEAT SHOCK PROTEIN, MITOCHONDRIAL"/>
    <property type="match status" value="1"/>
</dbReference>
<feature type="region of interest" description="Disordered" evidence="9">
    <location>
        <begin position="1"/>
        <end position="135"/>
    </location>
</feature>
<dbReference type="GO" id="GO:0005524">
    <property type="term" value="F:ATP binding"/>
    <property type="evidence" value="ECO:0007669"/>
    <property type="project" value="InterPro"/>
</dbReference>
<evidence type="ECO:0000259" key="10">
    <source>
        <dbReference type="Pfam" id="PF05182"/>
    </source>
</evidence>
<keyword evidence="5 8" id="KW-0143">Chaperone</keyword>